<keyword evidence="3" id="KW-0862">Zinc</keyword>
<sequence length="469" mass="53906">MSVYTHLILLYVYIIRAFFNFSNDYIILSIQLATTMYNHIVISEYYLVDDEDISEHLDCEQWYLKIPKCLCICDCIYLNTKVTACLKKNIRIFEFKFKCILTFARYFFCIMSLMMLVRVLITHERSSTDIEIATVLSYFYIVVSLLKNCKLMSYISLCVFLAATCPLMMLLSLFLSLMGYYDEEPGPALNQVMAGIEEIVEQEMVEQEISESESHEEPPNNNEEVVPNNFSNLIDAFNAMAERVRVVERIEYERLVRQMIKDWKRAYSGQDQPFSPNCCVCFDNFKVGEKIIELPCDPKSNGHIFHILCINNWAQQHKTCPLCRTDFIEILKQQNIDRVMKNEDDEEEESNYRNSINSSVIINQIMSRSNLRDTPANEESKASSPSRSLEGSAESASSAPQIRNRQESSDAGSLLEFSLSENIEHPEVLSRANALDRQSNSVEHGPNVQHQRISTITSASNLAIISRDS</sequence>
<evidence type="ECO:0000256" key="4">
    <source>
        <dbReference type="PROSITE-ProRule" id="PRU00175"/>
    </source>
</evidence>
<keyword evidence="1" id="KW-0479">Metal-binding</keyword>
<accession>A0AAD1U5Y1</accession>
<keyword evidence="6" id="KW-1133">Transmembrane helix</keyword>
<keyword evidence="9" id="KW-1185">Reference proteome</keyword>
<evidence type="ECO:0000313" key="8">
    <source>
        <dbReference type="EMBL" id="CAI2360746.1"/>
    </source>
</evidence>
<feature type="compositionally biased region" description="Low complexity" evidence="5">
    <location>
        <begin position="386"/>
        <end position="399"/>
    </location>
</feature>
<dbReference type="InterPro" id="IPR001841">
    <property type="entry name" value="Znf_RING"/>
</dbReference>
<name>A0AAD1U5Y1_EUPCR</name>
<dbReference type="Proteomes" id="UP001295684">
    <property type="component" value="Unassembled WGS sequence"/>
</dbReference>
<organism evidence="8 9">
    <name type="scientific">Euplotes crassus</name>
    <dbReference type="NCBI Taxonomy" id="5936"/>
    <lineage>
        <taxon>Eukaryota</taxon>
        <taxon>Sar</taxon>
        <taxon>Alveolata</taxon>
        <taxon>Ciliophora</taxon>
        <taxon>Intramacronucleata</taxon>
        <taxon>Spirotrichea</taxon>
        <taxon>Hypotrichia</taxon>
        <taxon>Euplotida</taxon>
        <taxon>Euplotidae</taxon>
        <taxon>Moneuplotes</taxon>
    </lineage>
</organism>
<dbReference type="EMBL" id="CAMPGE010001943">
    <property type="protein sequence ID" value="CAI2360746.1"/>
    <property type="molecule type" value="Genomic_DNA"/>
</dbReference>
<keyword evidence="6" id="KW-0472">Membrane</keyword>
<dbReference type="InterPro" id="IPR013083">
    <property type="entry name" value="Znf_RING/FYVE/PHD"/>
</dbReference>
<feature type="transmembrane region" description="Helical" evidence="6">
    <location>
        <begin position="97"/>
        <end position="121"/>
    </location>
</feature>
<dbReference type="GO" id="GO:0061630">
    <property type="term" value="F:ubiquitin protein ligase activity"/>
    <property type="evidence" value="ECO:0007669"/>
    <property type="project" value="TreeGrafter"/>
</dbReference>
<feature type="region of interest" description="Disordered" evidence="5">
    <location>
        <begin position="368"/>
        <end position="411"/>
    </location>
</feature>
<reference evidence="8" key="1">
    <citation type="submission" date="2023-07" db="EMBL/GenBank/DDBJ databases">
        <authorList>
            <consortium name="AG Swart"/>
            <person name="Singh M."/>
            <person name="Singh A."/>
            <person name="Seah K."/>
            <person name="Emmerich C."/>
        </authorList>
    </citation>
    <scope>NUCLEOTIDE SEQUENCE</scope>
    <source>
        <strain evidence="8">DP1</strain>
    </source>
</reference>
<evidence type="ECO:0000256" key="1">
    <source>
        <dbReference type="ARBA" id="ARBA00022723"/>
    </source>
</evidence>
<keyword evidence="6" id="KW-0812">Transmembrane</keyword>
<dbReference type="PANTHER" id="PTHR45969:SF69">
    <property type="entry name" value="FINGER DOMAIN PROTEIN, PUTATIVE (AFU_ORTHOLOGUE AFUA_3G12190)-RELATED"/>
    <property type="match status" value="1"/>
</dbReference>
<dbReference type="SUPFAM" id="SSF57850">
    <property type="entry name" value="RING/U-box"/>
    <property type="match status" value="1"/>
</dbReference>
<feature type="transmembrane region" description="Helical" evidence="6">
    <location>
        <begin position="158"/>
        <end position="181"/>
    </location>
</feature>
<dbReference type="AlphaFoldDB" id="A0AAD1U5Y1"/>
<evidence type="ECO:0000256" key="3">
    <source>
        <dbReference type="ARBA" id="ARBA00022833"/>
    </source>
</evidence>
<keyword evidence="2 4" id="KW-0863">Zinc-finger</keyword>
<evidence type="ECO:0000259" key="7">
    <source>
        <dbReference type="PROSITE" id="PS50089"/>
    </source>
</evidence>
<dbReference type="GO" id="GO:0016567">
    <property type="term" value="P:protein ubiquitination"/>
    <property type="evidence" value="ECO:0007669"/>
    <property type="project" value="TreeGrafter"/>
</dbReference>
<feature type="transmembrane region" description="Helical" evidence="6">
    <location>
        <begin position="127"/>
        <end position="146"/>
    </location>
</feature>
<evidence type="ECO:0000256" key="2">
    <source>
        <dbReference type="ARBA" id="ARBA00022771"/>
    </source>
</evidence>
<proteinExistence type="predicted"/>
<gene>
    <name evidence="8" type="ORF">ECRASSUSDP1_LOCUS2051</name>
</gene>
<evidence type="ECO:0000256" key="5">
    <source>
        <dbReference type="SAM" id="MobiDB-lite"/>
    </source>
</evidence>
<dbReference type="GO" id="GO:0008270">
    <property type="term" value="F:zinc ion binding"/>
    <property type="evidence" value="ECO:0007669"/>
    <property type="project" value="UniProtKB-KW"/>
</dbReference>
<feature type="transmembrane region" description="Helical" evidence="6">
    <location>
        <begin position="6"/>
        <end position="28"/>
    </location>
</feature>
<feature type="domain" description="RING-type" evidence="7">
    <location>
        <begin position="278"/>
        <end position="324"/>
    </location>
</feature>
<evidence type="ECO:0000313" key="9">
    <source>
        <dbReference type="Proteomes" id="UP001295684"/>
    </source>
</evidence>
<dbReference type="Pfam" id="PF13639">
    <property type="entry name" value="zf-RING_2"/>
    <property type="match status" value="1"/>
</dbReference>
<dbReference type="PROSITE" id="PS50089">
    <property type="entry name" value="ZF_RING_2"/>
    <property type="match status" value="1"/>
</dbReference>
<dbReference type="PANTHER" id="PTHR45969">
    <property type="entry name" value="RING ZINC FINGER PROTEIN-RELATED"/>
    <property type="match status" value="1"/>
</dbReference>
<protein>
    <recommendedName>
        <fullName evidence="7">RING-type domain-containing protein</fullName>
    </recommendedName>
</protein>
<dbReference type="Gene3D" id="3.30.40.10">
    <property type="entry name" value="Zinc/RING finger domain, C3HC4 (zinc finger)"/>
    <property type="match status" value="1"/>
</dbReference>
<evidence type="ECO:0000256" key="6">
    <source>
        <dbReference type="SAM" id="Phobius"/>
    </source>
</evidence>
<comment type="caution">
    <text evidence="8">The sequence shown here is derived from an EMBL/GenBank/DDBJ whole genome shotgun (WGS) entry which is preliminary data.</text>
</comment>